<keyword evidence="15" id="KW-0472">Membrane</keyword>
<keyword evidence="12 18" id="KW-0067">ATP-binding</keyword>
<evidence type="ECO:0000256" key="10">
    <source>
        <dbReference type="ARBA" id="ARBA00022741"/>
    </source>
</evidence>
<evidence type="ECO:0000256" key="14">
    <source>
        <dbReference type="ARBA" id="ARBA00023128"/>
    </source>
</evidence>
<dbReference type="GO" id="GO:0005759">
    <property type="term" value="C:mitochondrial matrix"/>
    <property type="evidence" value="ECO:0007669"/>
    <property type="project" value="UniProtKB-SubCell"/>
</dbReference>
<dbReference type="GO" id="GO:0005743">
    <property type="term" value="C:mitochondrial inner membrane"/>
    <property type="evidence" value="ECO:0007669"/>
    <property type="project" value="UniProtKB-SubCell"/>
</dbReference>
<dbReference type="PANTHER" id="PTHR11136:SF5">
    <property type="entry name" value="FOLYLPOLYGLUTAMATE SYNTHASE, MITOCHONDRIAL"/>
    <property type="match status" value="1"/>
</dbReference>
<dbReference type="InterPro" id="IPR023600">
    <property type="entry name" value="Folylpolyglutamate_synth_euk"/>
</dbReference>
<evidence type="ECO:0000256" key="15">
    <source>
        <dbReference type="ARBA" id="ARBA00023136"/>
    </source>
</evidence>
<dbReference type="EMBL" id="CP144098">
    <property type="protein sequence ID" value="WWC86185.1"/>
    <property type="molecule type" value="Genomic_DNA"/>
</dbReference>
<organism evidence="20 21">
    <name type="scientific">Kwoniella dendrophila CBS 6074</name>
    <dbReference type="NCBI Taxonomy" id="1295534"/>
    <lineage>
        <taxon>Eukaryota</taxon>
        <taxon>Fungi</taxon>
        <taxon>Dikarya</taxon>
        <taxon>Basidiomycota</taxon>
        <taxon>Agaricomycotina</taxon>
        <taxon>Tremellomycetes</taxon>
        <taxon>Tremellales</taxon>
        <taxon>Cryptococcaceae</taxon>
        <taxon>Kwoniella</taxon>
    </lineage>
</organism>
<dbReference type="SUPFAM" id="SSF53244">
    <property type="entry name" value="MurD-like peptide ligases, peptide-binding domain"/>
    <property type="match status" value="1"/>
</dbReference>
<keyword evidence="9 19" id="KW-0479">Metal-binding</keyword>
<keyword evidence="21" id="KW-1185">Reference proteome</keyword>
<evidence type="ECO:0000256" key="2">
    <source>
        <dbReference type="ARBA" id="ARBA00004305"/>
    </source>
</evidence>
<comment type="pathway">
    <text evidence="4 17">Cofactor biosynthesis; tetrahydrofolylpolyglutamate biosynthesis.</text>
</comment>
<dbReference type="PANTHER" id="PTHR11136">
    <property type="entry name" value="FOLYLPOLYGLUTAMATE SYNTHASE-RELATED"/>
    <property type="match status" value="1"/>
</dbReference>
<evidence type="ECO:0000313" key="21">
    <source>
        <dbReference type="Proteomes" id="UP001355207"/>
    </source>
</evidence>
<evidence type="ECO:0000256" key="17">
    <source>
        <dbReference type="PIRNR" id="PIRNR038895"/>
    </source>
</evidence>
<dbReference type="PIRSF" id="PIRSF038895">
    <property type="entry name" value="FPGS"/>
    <property type="match status" value="1"/>
</dbReference>
<dbReference type="GO" id="GO:0006730">
    <property type="term" value="P:one-carbon metabolic process"/>
    <property type="evidence" value="ECO:0007669"/>
    <property type="project" value="UniProtKB-KW"/>
</dbReference>
<dbReference type="FunFam" id="3.90.190.20:FF:000017">
    <property type="entry name" value="Folylpolyglutamate synthase"/>
    <property type="match status" value="1"/>
</dbReference>
<gene>
    <name evidence="20" type="ORF">L201_001058</name>
</gene>
<comment type="subcellular location">
    <subcellularLocation>
        <location evidence="3">Cytoplasm</location>
    </subcellularLocation>
    <subcellularLocation>
        <location evidence="1">Mitochondrion inner membrane</location>
    </subcellularLocation>
    <subcellularLocation>
        <location evidence="2">Mitochondrion matrix</location>
    </subcellularLocation>
</comment>
<comment type="similarity">
    <text evidence="5 17">Belongs to the folylpolyglutamate synthase family.</text>
</comment>
<dbReference type="InterPro" id="IPR036615">
    <property type="entry name" value="Mur_ligase_C_dom_sf"/>
</dbReference>
<dbReference type="GO" id="GO:0046872">
    <property type="term" value="F:metal ion binding"/>
    <property type="evidence" value="ECO:0007669"/>
    <property type="project" value="UniProtKB-KW"/>
</dbReference>
<evidence type="ECO:0000256" key="12">
    <source>
        <dbReference type="ARBA" id="ARBA00022840"/>
    </source>
</evidence>
<dbReference type="AlphaFoldDB" id="A0AAX4JLB3"/>
<dbReference type="Gene3D" id="3.90.190.20">
    <property type="entry name" value="Mur ligase, C-terminal domain"/>
    <property type="match status" value="1"/>
</dbReference>
<reference evidence="20 21" key="1">
    <citation type="submission" date="2024-01" db="EMBL/GenBank/DDBJ databases">
        <title>Comparative genomics of Cryptococcus and Kwoniella reveals pathogenesis evolution and contrasting modes of karyotype evolution via chromosome fusion or intercentromeric recombination.</title>
        <authorList>
            <person name="Coelho M.A."/>
            <person name="David-Palma M."/>
            <person name="Shea T."/>
            <person name="Bowers K."/>
            <person name="McGinley-Smith S."/>
            <person name="Mohammad A.W."/>
            <person name="Gnirke A."/>
            <person name="Yurkov A.M."/>
            <person name="Nowrousian M."/>
            <person name="Sun S."/>
            <person name="Cuomo C.A."/>
            <person name="Heitman J."/>
        </authorList>
    </citation>
    <scope>NUCLEOTIDE SEQUENCE [LARGE SCALE GENOMIC DNA]</scope>
    <source>
        <strain evidence="20 21">CBS 6074</strain>
    </source>
</reference>
<evidence type="ECO:0000256" key="7">
    <source>
        <dbReference type="ARBA" id="ARBA00022563"/>
    </source>
</evidence>
<keyword evidence="6" id="KW-0963">Cytoplasm</keyword>
<evidence type="ECO:0000256" key="19">
    <source>
        <dbReference type="PIRSR" id="PIRSR038895-2"/>
    </source>
</evidence>
<evidence type="ECO:0000256" key="16">
    <source>
        <dbReference type="ARBA" id="ARBA00047493"/>
    </source>
</evidence>
<evidence type="ECO:0000256" key="8">
    <source>
        <dbReference type="ARBA" id="ARBA00022598"/>
    </source>
</evidence>
<accession>A0AAX4JLB3</accession>
<dbReference type="Proteomes" id="UP001355207">
    <property type="component" value="Chromosome 1"/>
</dbReference>
<evidence type="ECO:0000256" key="1">
    <source>
        <dbReference type="ARBA" id="ARBA00004273"/>
    </source>
</evidence>
<dbReference type="GO" id="GO:0004326">
    <property type="term" value="F:tetrahydrofolylpolyglutamate synthase activity"/>
    <property type="evidence" value="ECO:0007669"/>
    <property type="project" value="UniProtKB-EC"/>
</dbReference>
<dbReference type="InterPro" id="IPR036565">
    <property type="entry name" value="Mur-like_cat_sf"/>
</dbReference>
<keyword evidence="10 18" id="KW-0547">Nucleotide-binding</keyword>
<keyword evidence="13 19" id="KW-0460">Magnesium</keyword>
<dbReference type="NCBIfam" id="TIGR01499">
    <property type="entry name" value="folC"/>
    <property type="match status" value="1"/>
</dbReference>
<feature type="binding site" evidence="19">
    <location>
        <position position="168"/>
    </location>
    <ligand>
        <name>Mg(2+)</name>
        <dbReference type="ChEBI" id="CHEBI:18420"/>
        <label>1</label>
    </ligand>
</feature>
<feature type="binding site" evidence="18">
    <location>
        <position position="330"/>
    </location>
    <ligand>
        <name>ATP</name>
        <dbReference type="ChEBI" id="CHEBI:30616"/>
    </ligand>
</feature>
<comment type="function">
    <text evidence="17">Catalyzes conversion of folates to polyglutamate derivatives allowing concentration of folate compounds in the cell and the intracellular retention of these cofactors, which are important substrates for most of the folate-dependent enzymes that are involved in one-carbon transfer reactions involved in purine, pyrimidine and amino acid synthesis.</text>
</comment>
<evidence type="ECO:0000313" key="20">
    <source>
        <dbReference type="EMBL" id="WWC86185.1"/>
    </source>
</evidence>
<proteinExistence type="inferred from homology"/>
<keyword evidence="7 17" id="KW-0554">One-carbon metabolism</keyword>
<evidence type="ECO:0000256" key="9">
    <source>
        <dbReference type="ARBA" id="ARBA00022723"/>
    </source>
</evidence>
<name>A0AAX4JLB3_9TREE</name>
<feature type="binding site" evidence="19">
    <location>
        <position position="196"/>
    </location>
    <ligand>
        <name>Mg(2+)</name>
        <dbReference type="ChEBI" id="CHEBI:18420"/>
        <label>1</label>
    </ligand>
</feature>
<dbReference type="InterPro" id="IPR018109">
    <property type="entry name" value="Folylpolyglutamate_synth_CS"/>
</dbReference>
<comment type="cofactor">
    <cofactor evidence="17">
        <name>a monovalent cation</name>
        <dbReference type="ChEBI" id="CHEBI:60242"/>
    </cofactor>
    <text evidence="17">A monovalent cation.</text>
</comment>
<evidence type="ECO:0000256" key="13">
    <source>
        <dbReference type="ARBA" id="ARBA00022842"/>
    </source>
</evidence>
<feature type="binding site" evidence="19">
    <location>
        <position position="95"/>
    </location>
    <ligand>
        <name>Mg(2+)</name>
        <dbReference type="ChEBI" id="CHEBI:18420"/>
        <label>1</label>
    </ligand>
</feature>
<dbReference type="InterPro" id="IPR001645">
    <property type="entry name" value="Folylpolyglutamate_synth"/>
</dbReference>
<dbReference type="GeneID" id="91091730"/>
<evidence type="ECO:0000256" key="5">
    <source>
        <dbReference type="ARBA" id="ARBA00008276"/>
    </source>
</evidence>
<feature type="binding site" evidence="18">
    <location>
        <position position="316"/>
    </location>
    <ligand>
        <name>ATP</name>
        <dbReference type="ChEBI" id="CHEBI:30616"/>
    </ligand>
</feature>
<dbReference type="Gene3D" id="3.40.1190.10">
    <property type="entry name" value="Mur-like, catalytic domain"/>
    <property type="match status" value="1"/>
</dbReference>
<dbReference type="GO" id="GO:0005524">
    <property type="term" value="F:ATP binding"/>
    <property type="evidence" value="ECO:0007669"/>
    <property type="project" value="UniProtKB-KW"/>
</dbReference>
<evidence type="ECO:0000256" key="18">
    <source>
        <dbReference type="PIRSR" id="PIRSR038895-1"/>
    </source>
</evidence>
<dbReference type="PROSITE" id="PS01012">
    <property type="entry name" value="FOLYLPOLYGLU_SYNT_2"/>
    <property type="match status" value="1"/>
</dbReference>
<sequence length="499" mass="54984">MARTKTYSEAISLLNTCQSNAATIEAIRKSGGRLNEYAVSEMHDYLRKIGYKPEDLNKLNVVHITGTKGKGSTSAFTERILRTHIPGGKIGLYTSPHLCAVRERIRINGEPISEENFARYFFEVWEKLEADPKTLTPATPQFPIYFRFLTLLAFHVFLSESITATVLEVGIGGLYDSTNIVPKPIVTGITSLGLDHTAVLGNTIEEIARNKAGIYKKDVPALSVKQDQGGEVLKEVAEKNGAIFKVVPTIPSIPLGLPGQHQIINASLAVALCEKFLTVQKYPYDKSSSTSSSSDKEDIIPKSFIKPLAETRWPGRCQLVEKDDIKWLLDGAHTIESLKSCAEWAFELNNKENRNPNILIFNCSGGRSAESLLNELLETGSKVKGFQTKQDLGKQFDQIIFCTNVTYTDGHFKSDLDAKAIDPNDLSRLATQNALRDAWLKLNPTFNSENVHAVASIQHAIEIVKKVDLEEKQVLVAGSLHLVGGVMEVAGLQDSLSMV</sequence>
<evidence type="ECO:0000256" key="4">
    <source>
        <dbReference type="ARBA" id="ARBA00005150"/>
    </source>
</evidence>
<comment type="catalytic activity">
    <reaction evidence="16 17">
        <text>(6S)-5,6,7,8-tetrahydrofolyl-(gamma-L-Glu)(n) + L-glutamate + ATP = (6S)-5,6,7,8-tetrahydrofolyl-(gamma-L-Glu)(n+1) + ADP + phosphate + H(+)</text>
        <dbReference type="Rhea" id="RHEA:10580"/>
        <dbReference type="Rhea" id="RHEA-COMP:14738"/>
        <dbReference type="Rhea" id="RHEA-COMP:14740"/>
        <dbReference type="ChEBI" id="CHEBI:15378"/>
        <dbReference type="ChEBI" id="CHEBI:29985"/>
        <dbReference type="ChEBI" id="CHEBI:30616"/>
        <dbReference type="ChEBI" id="CHEBI:43474"/>
        <dbReference type="ChEBI" id="CHEBI:141005"/>
        <dbReference type="ChEBI" id="CHEBI:456216"/>
        <dbReference type="EC" id="6.3.2.17"/>
    </reaction>
</comment>
<dbReference type="GO" id="GO:0005829">
    <property type="term" value="C:cytosol"/>
    <property type="evidence" value="ECO:0007669"/>
    <property type="project" value="TreeGrafter"/>
</dbReference>
<dbReference type="EC" id="6.3.2.17" evidence="17"/>
<dbReference type="FunFam" id="3.40.1190.10:FF:000009">
    <property type="entry name" value="Folylpolyglutamate synthase"/>
    <property type="match status" value="1"/>
</dbReference>
<evidence type="ECO:0000256" key="11">
    <source>
        <dbReference type="ARBA" id="ARBA00022792"/>
    </source>
</evidence>
<keyword evidence="11" id="KW-0999">Mitochondrion inner membrane</keyword>
<protein>
    <recommendedName>
        <fullName evidence="17">Folylpolyglutamate synthase</fullName>
        <ecNumber evidence="17">6.3.2.17</ecNumber>
    </recommendedName>
    <alternativeName>
        <fullName evidence="17">Folylpoly-gamma-glutamate synthetase</fullName>
    </alternativeName>
    <alternativeName>
        <fullName evidence="17">Tetrahydrofolylpolyglutamate synthase</fullName>
    </alternativeName>
</protein>
<dbReference type="SUPFAM" id="SSF53623">
    <property type="entry name" value="MurD-like peptide ligases, catalytic domain"/>
    <property type="match status" value="1"/>
</dbReference>
<dbReference type="RefSeq" id="XP_066072948.1">
    <property type="nucleotide sequence ID" value="XM_066216851.1"/>
</dbReference>
<evidence type="ECO:0000256" key="6">
    <source>
        <dbReference type="ARBA" id="ARBA00022490"/>
    </source>
</evidence>
<evidence type="ECO:0000256" key="3">
    <source>
        <dbReference type="ARBA" id="ARBA00004496"/>
    </source>
</evidence>
<keyword evidence="14" id="KW-0496">Mitochondrion</keyword>
<keyword evidence="8 17" id="KW-0436">Ligase</keyword>